<dbReference type="InterPro" id="IPR037185">
    <property type="entry name" value="EmrE-like"/>
</dbReference>
<name>A0ABP0MTK7_9DINO</name>
<dbReference type="InterPro" id="IPR008521">
    <property type="entry name" value="Mg_trans_NIPA"/>
</dbReference>
<feature type="transmembrane region" description="Helical" evidence="6">
    <location>
        <begin position="425"/>
        <end position="443"/>
    </location>
</feature>
<comment type="caution">
    <text evidence="7">The sequence shown here is derived from an EMBL/GenBank/DDBJ whole genome shotgun (WGS) entry which is preliminary data.</text>
</comment>
<evidence type="ECO:0000256" key="5">
    <source>
        <dbReference type="SAM" id="MobiDB-lite"/>
    </source>
</evidence>
<evidence type="ECO:0000256" key="2">
    <source>
        <dbReference type="ARBA" id="ARBA00022692"/>
    </source>
</evidence>
<sequence>MSDNEWIIGVAFSFASSVLSCLGLIFQKYAHNQNQALPDDEKWPVVAGIVCSPCWWASFIMMGLFPFPFDFFAYSFAAQSLVAPFAGLTLIMNQFFAPLILKEKIHRIDLYAAVIVFAGCTLTTVSGNHDSETYVLDDLLEFFRRTEFVAGALTLSSLMLLMICSLYLTDPLRKEDGEGEVAGEQGVPNVDKGKAASDSVDDSASDSASASETDSGARASAASSDSPSVSMAGILPAARTDDVHVDLGAGSDSNTDFHHSAAELTKPSIVALMENDNHKQHVSVSLDKSSSNQAGQFVQAESKCEKAKEGFLFFNFRARPWYYGFIAGGFGGFQNVFFKSIGVLMKSSVFDDVETNAWDTFYPYVFIVTTLVLAILQLSFLNKGMARYDAILVFPLYNASYIFLSVVIGALYYGEFNDFSSTQWTLFPIGVITTMAGILLFILKPRENQSEAGKTTKATKDQEHEDEDADARGDGASEVVVIT</sequence>
<protein>
    <submittedName>
        <fullName evidence="7">Probable magnesium transporter NIPA8</fullName>
    </submittedName>
</protein>
<feature type="transmembrane region" description="Helical" evidence="6">
    <location>
        <begin position="6"/>
        <end position="25"/>
    </location>
</feature>
<evidence type="ECO:0000256" key="3">
    <source>
        <dbReference type="ARBA" id="ARBA00022989"/>
    </source>
</evidence>
<accession>A0ABP0MTK7</accession>
<feature type="transmembrane region" description="Helical" evidence="6">
    <location>
        <begin position="45"/>
        <end position="65"/>
    </location>
</feature>
<feature type="transmembrane region" description="Helical" evidence="6">
    <location>
        <begin position="361"/>
        <end position="380"/>
    </location>
</feature>
<comment type="subcellular location">
    <subcellularLocation>
        <location evidence="1">Membrane</location>
        <topology evidence="1">Multi-pass membrane protein</topology>
    </subcellularLocation>
</comment>
<feature type="region of interest" description="Disordered" evidence="5">
    <location>
        <begin position="450"/>
        <end position="483"/>
    </location>
</feature>
<evidence type="ECO:0000313" key="7">
    <source>
        <dbReference type="EMBL" id="CAK9054468.1"/>
    </source>
</evidence>
<keyword evidence="8" id="KW-1185">Reference proteome</keyword>
<gene>
    <name evidence="7" type="ORF">SCF082_LOCUS29563</name>
</gene>
<feature type="region of interest" description="Disordered" evidence="5">
    <location>
        <begin position="177"/>
        <end position="229"/>
    </location>
</feature>
<evidence type="ECO:0000256" key="1">
    <source>
        <dbReference type="ARBA" id="ARBA00004141"/>
    </source>
</evidence>
<dbReference type="PANTHER" id="PTHR12570">
    <property type="match status" value="1"/>
</dbReference>
<keyword evidence="2 6" id="KW-0812">Transmembrane</keyword>
<dbReference type="Proteomes" id="UP001642464">
    <property type="component" value="Unassembled WGS sequence"/>
</dbReference>
<feature type="transmembrane region" description="Helical" evidence="6">
    <location>
        <begin position="148"/>
        <end position="168"/>
    </location>
</feature>
<proteinExistence type="predicted"/>
<dbReference type="PANTHER" id="PTHR12570:SF9">
    <property type="entry name" value="MAGNESIUM TRANSPORTER NIPA8-RELATED"/>
    <property type="match status" value="1"/>
</dbReference>
<feature type="transmembrane region" description="Helical" evidence="6">
    <location>
        <begin position="108"/>
        <end position="128"/>
    </location>
</feature>
<dbReference type="EMBL" id="CAXAMM010023960">
    <property type="protein sequence ID" value="CAK9054468.1"/>
    <property type="molecule type" value="Genomic_DNA"/>
</dbReference>
<evidence type="ECO:0000256" key="6">
    <source>
        <dbReference type="SAM" id="Phobius"/>
    </source>
</evidence>
<evidence type="ECO:0000313" key="8">
    <source>
        <dbReference type="Proteomes" id="UP001642464"/>
    </source>
</evidence>
<feature type="transmembrane region" description="Helical" evidence="6">
    <location>
        <begin position="392"/>
        <end position="413"/>
    </location>
</feature>
<feature type="compositionally biased region" description="Low complexity" evidence="5">
    <location>
        <begin position="205"/>
        <end position="229"/>
    </location>
</feature>
<organism evidence="7 8">
    <name type="scientific">Durusdinium trenchii</name>
    <dbReference type="NCBI Taxonomy" id="1381693"/>
    <lineage>
        <taxon>Eukaryota</taxon>
        <taxon>Sar</taxon>
        <taxon>Alveolata</taxon>
        <taxon>Dinophyceae</taxon>
        <taxon>Suessiales</taxon>
        <taxon>Symbiodiniaceae</taxon>
        <taxon>Durusdinium</taxon>
    </lineage>
</organism>
<dbReference type="Pfam" id="PF05653">
    <property type="entry name" value="Mg_trans_NIPA"/>
    <property type="match status" value="2"/>
</dbReference>
<feature type="transmembrane region" description="Helical" evidence="6">
    <location>
        <begin position="321"/>
        <end position="341"/>
    </location>
</feature>
<keyword evidence="4 6" id="KW-0472">Membrane</keyword>
<reference evidence="7 8" key="1">
    <citation type="submission" date="2024-02" db="EMBL/GenBank/DDBJ databases">
        <authorList>
            <person name="Chen Y."/>
            <person name="Shah S."/>
            <person name="Dougan E. K."/>
            <person name="Thang M."/>
            <person name="Chan C."/>
        </authorList>
    </citation>
    <scope>NUCLEOTIDE SEQUENCE [LARGE SCALE GENOMIC DNA]</scope>
</reference>
<keyword evidence="3 6" id="KW-1133">Transmembrane helix</keyword>
<evidence type="ECO:0000256" key="4">
    <source>
        <dbReference type="ARBA" id="ARBA00023136"/>
    </source>
</evidence>
<dbReference type="SUPFAM" id="SSF103481">
    <property type="entry name" value="Multidrug resistance efflux transporter EmrE"/>
    <property type="match status" value="1"/>
</dbReference>
<feature type="transmembrane region" description="Helical" evidence="6">
    <location>
        <begin position="71"/>
        <end position="96"/>
    </location>
</feature>